<dbReference type="EMBL" id="CP001251">
    <property type="protein sequence ID" value="ACK41833.1"/>
    <property type="molecule type" value="Genomic_DNA"/>
</dbReference>
<evidence type="ECO:0000259" key="17">
    <source>
        <dbReference type="PROSITE" id="PS51711"/>
    </source>
</evidence>
<evidence type="ECO:0000256" key="14">
    <source>
        <dbReference type="PIRSR" id="PIRSR603373-1"/>
    </source>
</evidence>
<evidence type="ECO:0000256" key="2">
    <source>
        <dbReference type="ARBA" id="ARBA00022448"/>
    </source>
</evidence>
<keyword evidence="6 14" id="KW-0547">Nucleotide-binding</keyword>
<evidence type="ECO:0000256" key="5">
    <source>
        <dbReference type="ARBA" id="ARBA00022692"/>
    </source>
</evidence>
<protein>
    <recommendedName>
        <fullName evidence="12 13">Ferrous iron transport protein B</fullName>
    </recommendedName>
</protein>
<dbReference type="InterPro" id="IPR006073">
    <property type="entry name" value="GTP-bd"/>
</dbReference>
<name>B8DZA0_DICTD</name>
<feature type="binding site" evidence="14">
    <location>
        <begin position="12"/>
        <end position="19"/>
    </location>
    <ligand>
        <name>GTP</name>
        <dbReference type="ChEBI" id="CHEBI:37565"/>
        <label>1</label>
    </ligand>
</feature>
<feature type="domain" description="FeoB-type G" evidence="17">
    <location>
        <begin position="5"/>
        <end position="166"/>
    </location>
</feature>
<evidence type="ECO:0000256" key="10">
    <source>
        <dbReference type="ARBA" id="ARBA00023134"/>
    </source>
</evidence>
<evidence type="ECO:0000256" key="16">
    <source>
        <dbReference type="RuleBase" id="RU362098"/>
    </source>
</evidence>
<evidence type="ECO:0000256" key="3">
    <source>
        <dbReference type="ARBA" id="ARBA00022475"/>
    </source>
</evidence>
<evidence type="ECO:0000256" key="15">
    <source>
        <dbReference type="PIRSR" id="PIRSR603373-2"/>
    </source>
</evidence>
<keyword evidence="15" id="KW-0460">Magnesium</keyword>
<keyword evidence="8 16" id="KW-0408">Iron</keyword>
<evidence type="ECO:0000256" key="13">
    <source>
        <dbReference type="NCBIfam" id="TIGR00437"/>
    </source>
</evidence>
<comment type="function">
    <text evidence="16">Probable transporter of a GTP-driven Fe(2+) uptake system.</text>
</comment>
<dbReference type="InterPro" id="IPR050860">
    <property type="entry name" value="FeoB_GTPase"/>
</dbReference>
<dbReference type="PROSITE" id="PS51711">
    <property type="entry name" value="G_FEOB"/>
    <property type="match status" value="1"/>
</dbReference>
<dbReference type="GO" id="GO:0005886">
    <property type="term" value="C:plasma membrane"/>
    <property type="evidence" value="ECO:0000318"/>
    <property type="project" value="GO_Central"/>
</dbReference>
<feature type="transmembrane region" description="Helical" evidence="16">
    <location>
        <begin position="569"/>
        <end position="595"/>
    </location>
</feature>
<dbReference type="PATRIC" id="fig|515635.4.peg.579"/>
<feature type="transmembrane region" description="Helical" evidence="16">
    <location>
        <begin position="521"/>
        <end position="540"/>
    </location>
</feature>
<dbReference type="GO" id="GO:0098711">
    <property type="term" value="P:iron ion import across plasma membrane"/>
    <property type="evidence" value="ECO:0000318"/>
    <property type="project" value="GO_Central"/>
</dbReference>
<dbReference type="Pfam" id="PF07670">
    <property type="entry name" value="Gate"/>
    <property type="match status" value="2"/>
</dbReference>
<sequence length="669" mass="74753">MEKKVVKVALAGNPNSGKSTIFNALTGGHAHVGNWPGVTVERKDGTFRYRDYEVIVTDLPGTYSLTAFSIDERIARDFILKEKPDVVVCVADATNLLRSLYLFVLLRELGANAILDLNMGDLIEGKIKVDIEGMEKALGAPVVITSGIKGTGINELKEEIVKAKDREVAPFRINYGDIEEAIRKLEDKLSGYSLPYDKRFLAIKLLEGDPIFKEELRSLGYEEIVELAEKEALTFEQKFGYDLETAIIEKRYGYIDAIVRKYTQRIAPIEEKLSISDKIDKIVINKYLGIPIFALFMWITFELTFRIGGFFSDYIDSFFSGLGGILENYLTSINAPFPLISFIKDGIIGGLGSVIVFLPNILVLFLFLSFLEDVGYMARAAFVVDKAMYTIGLPGRSFIPMILGFGCNVPAIMSTRTIPEERDRILTILINPFMSCTARLPIYVLFTGIFFEKNQGLIILSLYALGIFVAIFSAKIFRTIIPSLKGPISPLIMELPPYRLPTLKGVWIHAWERSREFLKKAGTIIFLGVVLIWFLASVPFSSEYGSEESIIGRLGKIIAPLLGPAGFPYWQIAVALLFGILAKEVVIGTLGTLFGGEENLAKTLQNLFTPLSAYSFMIMSLLYMPCLATIGVIKRETNWKWALFSVFYSILVGWTISVLFYQIGRVFAK</sequence>
<dbReference type="AlphaFoldDB" id="B8DZA0"/>
<feature type="transmembrane region" description="Helical" evidence="16">
    <location>
        <begin position="391"/>
        <end position="413"/>
    </location>
</feature>
<feature type="binding site" evidence="14">
    <location>
        <begin position="118"/>
        <end position="121"/>
    </location>
    <ligand>
        <name>GTP</name>
        <dbReference type="ChEBI" id="CHEBI:37565"/>
        <label>1</label>
    </ligand>
</feature>
<dbReference type="eggNOG" id="COG0370">
    <property type="taxonomic scope" value="Bacteria"/>
</dbReference>
<dbReference type="GO" id="GO:0015093">
    <property type="term" value="F:ferrous iron transmembrane transporter activity"/>
    <property type="evidence" value="ECO:0000318"/>
    <property type="project" value="GO_Central"/>
</dbReference>
<feature type="transmembrane region" description="Helical" evidence="16">
    <location>
        <begin position="639"/>
        <end position="661"/>
    </location>
</feature>
<dbReference type="GO" id="GO:0046872">
    <property type="term" value="F:metal ion binding"/>
    <property type="evidence" value="ECO:0007669"/>
    <property type="project" value="UniProtKB-KW"/>
</dbReference>
<keyword evidence="3" id="KW-1003">Cell membrane</keyword>
<keyword evidence="10 14" id="KW-0342">GTP-binding</keyword>
<evidence type="ECO:0000313" key="19">
    <source>
        <dbReference type="Proteomes" id="UP000007719"/>
    </source>
</evidence>
<dbReference type="InterPro" id="IPR027417">
    <property type="entry name" value="P-loop_NTPase"/>
</dbReference>
<dbReference type="PANTHER" id="PTHR43185">
    <property type="entry name" value="FERROUS IRON TRANSPORT PROTEIN B"/>
    <property type="match status" value="1"/>
</dbReference>
<feature type="binding site" evidence="14">
    <location>
        <begin position="37"/>
        <end position="41"/>
    </location>
    <ligand>
        <name>GTP</name>
        <dbReference type="ChEBI" id="CHEBI:37565"/>
        <label>1</label>
    </ligand>
</feature>
<evidence type="ECO:0000256" key="7">
    <source>
        <dbReference type="ARBA" id="ARBA00022989"/>
    </source>
</evidence>
<dbReference type="Gene3D" id="3.40.50.300">
    <property type="entry name" value="P-loop containing nucleotide triphosphate hydrolases"/>
    <property type="match status" value="1"/>
</dbReference>
<dbReference type="InParanoid" id="B8DZA0"/>
<evidence type="ECO:0000256" key="6">
    <source>
        <dbReference type="ARBA" id="ARBA00022741"/>
    </source>
</evidence>
<evidence type="ECO:0000256" key="1">
    <source>
        <dbReference type="ARBA" id="ARBA00004651"/>
    </source>
</evidence>
<dbReference type="PANTHER" id="PTHR43185:SF1">
    <property type="entry name" value="FE(2+) TRANSPORTER FEOB"/>
    <property type="match status" value="1"/>
</dbReference>
<keyword evidence="9" id="KW-0406">Ion transport</keyword>
<keyword evidence="5 16" id="KW-0812">Transmembrane</keyword>
<evidence type="ECO:0000256" key="11">
    <source>
        <dbReference type="ARBA" id="ARBA00023136"/>
    </source>
</evidence>
<dbReference type="HOGENOM" id="CLU_013350_3_0_0"/>
<feature type="binding site" evidence="15">
    <location>
        <position position="23"/>
    </location>
    <ligand>
        <name>Mg(2+)</name>
        <dbReference type="ChEBI" id="CHEBI:18420"/>
        <label>2</label>
    </ligand>
</feature>
<feature type="transmembrane region" description="Helical" evidence="16">
    <location>
        <begin position="347"/>
        <end position="371"/>
    </location>
</feature>
<feature type="binding site" evidence="15">
    <location>
        <position position="26"/>
    </location>
    <ligand>
        <name>Mg(2+)</name>
        <dbReference type="ChEBI" id="CHEBI:18420"/>
        <label>2</label>
    </ligand>
</feature>
<dbReference type="EnsemblBacteria" id="ACK41833">
    <property type="protein sequence ID" value="ACK41833"/>
    <property type="gene ID" value="Dtur_0543"/>
</dbReference>
<feature type="transmembrane region" description="Helical" evidence="16">
    <location>
        <begin position="607"/>
        <end position="633"/>
    </location>
</feature>
<dbReference type="Pfam" id="PF02421">
    <property type="entry name" value="FeoB_N"/>
    <property type="match status" value="1"/>
</dbReference>
<proteinExistence type="inferred from homology"/>
<comment type="subcellular location">
    <subcellularLocation>
        <location evidence="16">Cell inner membrane</location>
        <topology evidence="16">Multi-pass membrane protein</topology>
    </subcellularLocation>
    <subcellularLocation>
        <location evidence="1">Cell membrane</location>
        <topology evidence="1">Multi-pass membrane protein</topology>
    </subcellularLocation>
</comment>
<keyword evidence="19" id="KW-1185">Reference proteome</keyword>
<feature type="transmembrane region" description="Helical" evidence="16">
    <location>
        <begin position="425"/>
        <end position="451"/>
    </location>
</feature>
<dbReference type="PRINTS" id="PR00326">
    <property type="entry name" value="GTP1OBG"/>
</dbReference>
<keyword evidence="7 16" id="KW-1133">Transmembrane helix</keyword>
<dbReference type="RefSeq" id="WP_012582918.1">
    <property type="nucleotide sequence ID" value="NC_011661.1"/>
</dbReference>
<reference evidence="19" key="1">
    <citation type="journal article" date="2016" name="Front. Microbiol.">
        <title>The complete genome sequence of hyperthermophile Dictyoglomus turgidum DSM 6724 reveals a specialized carbohydrate fermentor.</title>
        <authorList>
            <person name="Brumm P.J."/>
            <person name="Gowda K."/>
            <person name="Robb F.T."/>
            <person name="Mead D.A."/>
        </authorList>
    </citation>
    <scope>NUCLEOTIDE SEQUENCE [LARGE SCALE GENOMIC DNA]</scope>
    <source>
        <strain evidence="19">DSM 6724 / Z-1310</strain>
    </source>
</reference>
<dbReference type="KEGG" id="dtu:Dtur_0543"/>
<feature type="binding site" evidence="15">
    <location>
        <position position="24"/>
    </location>
    <ligand>
        <name>Mg(2+)</name>
        <dbReference type="ChEBI" id="CHEBI:18420"/>
        <label>2</label>
    </ligand>
</feature>
<accession>B8DZA0</accession>
<dbReference type="InterPro" id="IPR011640">
    <property type="entry name" value="Fe2_transport_prot_B_C"/>
</dbReference>
<dbReference type="Gene3D" id="1.10.287.1770">
    <property type="match status" value="1"/>
</dbReference>
<comment type="similarity">
    <text evidence="16">Belongs to the TRAFAC class TrmE-Era-EngA-EngB-Septin-like GTPase superfamily. FeoB GTPase (TC 9.A.8) family.</text>
</comment>
<keyword evidence="15" id="KW-0479">Metal-binding</keyword>
<dbReference type="InterPro" id="IPR011642">
    <property type="entry name" value="Gate_dom"/>
</dbReference>
<dbReference type="Pfam" id="PF17910">
    <property type="entry name" value="FeoB_Cyto"/>
    <property type="match status" value="1"/>
</dbReference>
<dbReference type="Proteomes" id="UP000007719">
    <property type="component" value="Chromosome"/>
</dbReference>
<feature type="binding site" evidence="15">
    <location>
        <position position="27"/>
    </location>
    <ligand>
        <name>Mg(2+)</name>
        <dbReference type="ChEBI" id="CHEBI:18420"/>
        <label>2</label>
    </ligand>
</feature>
<evidence type="ECO:0000313" key="18">
    <source>
        <dbReference type="EMBL" id="ACK41833.1"/>
    </source>
</evidence>
<feature type="transmembrane region" description="Helical" evidence="16">
    <location>
        <begin position="457"/>
        <end position="477"/>
    </location>
</feature>
<feature type="transmembrane region" description="Helical" evidence="16">
    <location>
        <begin position="282"/>
        <end position="301"/>
    </location>
</feature>
<dbReference type="InterPro" id="IPR041069">
    <property type="entry name" value="FeoB_Cyto"/>
</dbReference>
<dbReference type="SUPFAM" id="SSF52540">
    <property type="entry name" value="P-loop containing nucleoside triphosphate hydrolases"/>
    <property type="match status" value="1"/>
</dbReference>
<dbReference type="GO" id="GO:0005525">
    <property type="term" value="F:GTP binding"/>
    <property type="evidence" value="ECO:0007669"/>
    <property type="project" value="UniProtKB-KW"/>
</dbReference>
<keyword evidence="4 16" id="KW-0410">Iron transport</keyword>
<dbReference type="OrthoDB" id="9809127at2"/>
<keyword evidence="2 16" id="KW-0813">Transport</keyword>
<evidence type="ECO:0000256" key="9">
    <source>
        <dbReference type="ARBA" id="ARBA00023065"/>
    </source>
</evidence>
<dbReference type="InterPro" id="IPR003373">
    <property type="entry name" value="Fe2_transport_prot-B"/>
</dbReference>
<gene>
    <name evidence="18" type="ordered locus">Dtur_0543</name>
</gene>
<dbReference type="STRING" id="515635.Dtur_0543"/>
<dbReference type="InterPro" id="IPR030389">
    <property type="entry name" value="G_FEOB_dom"/>
</dbReference>
<dbReference type="NCBIfam" id="TIGR00437">
    <property type="entry name" value="feoB"/>
    <property type="match status" value="1"/>
</dbReference>
<organism evidence="18 19">
    <name type="scientific">Dictyoglomus turgidum (strain DSM 6724 / Z-1310)</name>
    <dbReference type="NCBI Taxonomy" id="515635"/>
    <lineage>
        <taxon>Bacteria</taxon>
        <taxon>Pseudomonadati</taxon>
        <taxon>Dictyoglomota</taxon>
        <taxon>Dictyoglomia</taxon>
        <taxon>Dictyoglomales</taxon>
        <taxon>Dictyoglomaceae</taxon>
        <taxon>Dictyoglomus</taxon>
    </lineage>
</organism>
<evidence type="ECO:0000256" key="4">
    <source>
        <dbReference type="ARBA" id="ARBA00022496"/>
    </source>
</evidence>
<dbReference type="FunFam" id="1.10.287.1770:FF:000003">
    <property type="entry name" value="Ferrous iron transport protein B"/>
    <property type="match status" value="1"/>
</dbReference>
<evidence type="ECO:0000256" key="12">
    <source>
        <dbReference type="ARBA" id="ARBA00031200"/>
    </source>
</evidence>
<evidence type="ECO:0000256" key="8">
    <source>
        <dbReference type="ARBA" id="ARBA00023004"/>
    </source>
</evidence>
<keyword evidence="11 16" id="KW-0472">Membrane</keyword>
<feature type="binding site" evidence="14">
    <location>
        <begin position="58"/>
        <end position="61"/>
    </location>
    <ligand>
        <name>GTP</name>
        <dbReference type="ChEBI" id="CHEBI:37565"/>
        <label>1</label>
    </ligand>
</feature>
<dbReference type="Pfam" id="PF07664">
    <property type="entry name" value="FeoB_C"/>
    <property type="match status" value="1"/>
</dbReference>
<dbReference type="CDD" id="cd01879">
    <property type="entry name" value="FeoB"/>
    <property type="match status" value="1"/>
</dbReference>